<dbReference type="InterPro" id="IPR000210">
    <property type="entry name" value="BTB/POZ_dom"/>
</dbReference>
<dbReference type="GO" id="GO:0035099">
    <property type="term" value="P:hemocyte migration"/>
    <property type="evidence" value="ECO:0007669"/>
    <property type="project" value="UniProtKB-ARBA"/>
</dbReference>
<dbReference type="SMART" id="SM00173">
    <property type="entry name" value="RAS"/>
    <property type="match status" value="1"/>
</dbReference>
<sequence length="626" mass="73142">MSWQNVDEFNTRQETVKCVVVGDTAVGKTRLICARACNAFLSLPQILATHIPTVWAIDQYRIHKEVLKRSWMIVDGVNVSLRLWDTFGDHEKDRKFAYGRSDVVLLCFSISSPQSFKHCKTKWYSEIRQYCPDVPIVLAGCKNDLRHIYRDERFLELCKERSPFFRIVQESDLVTREQGRQLAKEIGAYYYESSVLTHYGVDTVFENAVRLALIARRQQRFWVKSLKNVTSPILQIPYRPPQPREPETKILPSTFEEDMHSLLDKEYETDVNLMVGQCEIRAHKIALAAASSHLKQLFISLSDESTRVVTLSTFVRLSTRSVRCFLRFLYTGDLDFIADCILDDFIKAATVFDISELKTLVNKIANHDPEERHVLRDTFYKKLMSNLKSICLHEQLFTDVVFKVDDGDCYAHRSILMARCAVMKAMFGGHFRESRAEVIPFPGVTRETFEACLYYLYTDSIDDNIKPENCLAIIELANRLCLPRLVSLIELEIVQKFSTLKARGINLTEHVFKLLESCQVHNADQLSEWCQYYIICNYQEIFTTSPKLIRSLHQDNQAYLNKNRWPPLHFWKEQEFYDRCVREQEQHEKPQKCLRWKAAKKKFARCFRTKAKVNVSRKKKRIVICP</sequence>
<dbReference type="InterPro" id="IPR027417">
    <property type="entry name" value="P-loop_NTPase"/>
</dbReference>
<dbReference type="PROSITE" id="PS51421">
    <property type="entry name" value="RAS"/>
    <property type="match status" value="1"/>
</dbReference>
<dbReference type="GO" id="GO:0001667">
    <property type="term" value="P:ameboidal-type cell migration"/>
    <property type="evidence" value="ECO:0007669"/>
    <property type="project" value="UniProtKB-ARBA"/>
</dbReference>
<dbReference type="PROSITE" id="PS51419">
    <property type="entry name" value="RAB"/>
    <property type="match status" value="1"/>
</dbReference>
<dbReference type="PROSITE" id="PS51420">
    <property type="entry name" value="RHO"/>
    <property type="match status" value="1"/>
</dbReference>
<dbReference type="GO" id="GO:0022412">
    <property type="term" value="P:cellular process involved in reproduction in multicellular organism"/>
    <property type="evidence" value="ECO:0007669"/>
    <property type="project" value="UniProtKB-ARBA"/>
</dbReference>
<dbReference type="Gene3D" id="3.40.50.300">
    <property type="entry name" value="P-loop containing nucleotide triphosphate hydrolases"/>
    <property type="match status" value="1"/>
</dbReference>
<feature type="domain" description="BTB" evidence="4">
    <location>
        <begin position="269"/>
        <end position="338"/>
    </location>
</feature>
<proteinExistence type="predicted"/>
<evidence type="ECO:0000256" key="2">
    <source>
        <dbReference type="ARBA" id="ARBA00022741"/>
    </source>
</evidence>
<dbReference type="FunFam" id="3.40.50.300:FF:000177">
    <property type="entry name" value="Rho-related BTB domain-containing protein 2"/>
    <property type="match status" value="1"/>
</dbReference>
<dbReference type="InterPro" id="IPR003578">
    <property type="entry name" value="Small_GTPase_Rho"/>
</dbReference>
<dbReference type="GO" id="GO:0010008">
    <property type="term" value="C:endosome membrane"/>
    <property type="evidence" value="ECO:0007669"/>
    <property type="project" value="UniProtKB-ARBA"/>
</dbReference>
<dbReference type="SMART" id="SM00225">
    <property type="entry name" value="BTB"/>
    <property type="match status" value="2"/>
</dbReference>
<keyword evidence="6" id="KW-1185">Reference proteome</keyword>
<dbReference type="PANTHER" id="PTHR24072">
    <property type="entry name" value="RHO FAMILY GTPASE"/>
    <property type="match status" value="1"/>
</dbReference>
<dbReference type="SUPFAM" id="SSF52540">
    <property type="entry name" value="P-loop containing nucleoside triphosphate hydrolases"/>
    <property type="match status" value="1"/>
</dbReference>
<dbReference type="Proteomes" id="UP000499080">
    <property type="component" value="Unassembled WGS sequence"/>
</dbReference>
<dbReference type="OrthoDB" id="6020506at2759"/>
<keyword evidence="1" id="KW-0677">Repeat</keyword>
<dbReference type="InterPro" id="IPR011333">
    <property type="entry name" value="SKP1/BTB/POZ_sf"/>
</dbReference>
<reference evidence="5 6" key="1">
    <citation type="journal article" date="2019" name="Sci. Rep.">
        <title>Orb-weaving spider Araneus ventricosus genome elucidates the spidroin gene catalogue.</title>
        <authorList>
            <person name="Kono N."/>
            <person name="Nakamura H."/>
            <person name="Ohtoshi R."/>
            <person name="Moran D.A.P."/>
            <person name="Shinohara A."/>
            <person name="Yoshida Y."/>
            <person name="Fujiwara M."/>
            <person name="Mori M."/>
            <person name="Tomita M."/>
            <person name="Arakawa K."/>
        </authorList>
    </citation>
    <scope>NUCLEOTIDE SEQUENCE [LARGE SCALE GENOMIC DNA]</scope>
</reference>
<dbReference type="SUPFAM" id="SSF54695">
    <property type="entry name" value="POZ domain"/>
    <property type="match status" value="2"/>
</dbReference>
<organism evidence="5 6">
    <name type="scientific">Araneus ventricosus</name>
    <name type="common">Orbweaver spider</name>
    <name type="synonym">Epeira ventricosa</name>
    <dbReference type="NCBI Taxonomy" id="182803"/>
    <lineage>
        <taxon>Eukaryota</taxon>
        <taxon>Metazoa</taxon>
        <taxon>Ecdysozoa</taxon>
        <taxon>Arthropoda</taxon>
        <taxon>Chelicerata</taxon>
        <taxon>Arachnida</taxon>
        <taxon>Araneae</taxon>
        <taxon>Araneomorphae</taxon>
        <taxon>Entelegynae</taxon>
        <taxon>Araneoidea</taxon>
        <taxon>Araneidae</taxon>
        <taxon>Araneus</taxon>
    </lineage>
</organism>
<dbReference type="Pfam" id="PF00071">
    <property type="entry name" value="Ras"/>
    <property type="match status" value="1"/>
</dbReference>
<dbReference type="AlphaFoldDB" id="A0A4Y2BHT6"/>
<dbReference type="InterPro" id="IPR005225">
    <property type="entry name" value="Small_GTP-bd"/>
</dbReference>
<name>A0A4Y2BHT6_ARAVE</name>
<dbReference type="Pfam" id="PF00651">
    <property type="entry name" value="BTB"/>
    <property type="match status" value="2"/>
</dbReference>
<accession>A0A4Y2BHT6</accession>
<evidence type="ECO:0000256" key="3">
    <source>
        <dbReference type="ARBA" id="ARBA00023134"/>
    </source>
</evidence>
<dbReference type="Gene3D" id="3.30.710.10">
    <property type="entry name" value="Potassium Channel Kv1.1, Chain A"/>
    <property type="match status" value="2"/>
</dbReference>
<keyword evidence="2" id="KW-0547">Nucleotide-binding</keyword>
<dbReference type="PRINTS" id="PR00449">
    <property type="entry name" value="RASTRNSFRMNG"/>
</dbReference>
<dbReference type="CDD" id="cd18499">
    <property type="entry name" value="BACK_RHOBTB"/>
    <property type="match status" value="1"/>
</dbReference>
<dbReference type="SMART" id="SM00175">
    <property type="entry name" value="RAB"/>
    <property type="match status" value="1"/>
</dbReference>
<dbReference type="GO" id="GO:0003924">
    <property type="term" value="F:GTPase activity"/>
    <property type="evidence" value="ECO:0007669"/>
    <property type="project" value="InterPro"/>
</dbReference>
<dbReference type="FunFam" id="3.30.710.10:FF:000014">
    <property type="entry name" value="Rho-related BTB domain-containing protein 2 isoform 1"/>
    <property type="match status" value="1"/>
</dbReference>
<evidence type="ECO:0000256" key="1">
    <source>
        <dbReference type="ARBA" id="ARBA00022737"/>
    </source>
</evidence>
<dbReference type="GO" id="GO:0007264">
    <property type="term" value="P:small GTPase-mediated signal transduction"/>
    <property type="evidence" value="ECO:0007669"/>
    <property type="project" value="InterPro"/>
</dbReference>
<feature type="domain" description="BTB" evidence="4">
    <location>
        <begin position="398"/>
        <end position="465"/>
    </location>
</feature>
<evidence type="ECO:0000313" key="5">
    <source>
        <dbReference type="EMBL" id="GBL90704.1"/>
    </source>
</evidence>
<dbReference type="GO" id="GO:0035006">
    <property type="term" value="P:melanization defense response"/>
    <property type="evidence" value="ECO:0007669"/>
    <property type="project" value="UniProtKB-ARBA"/>
</dbReference>
<comment type="caution">
    <text evidence="5">The sequence shown here is derived from an EMBL/GenBank/DDBJ whole genome shotgun (WGS) entry which is preliminary data.</text>
</comment>
<dbReference type="CDD" id="cd01873">
    <property type="entry name" value="RhoBTB"/>
    <property type="match status" value="1"/>
</dbReference>
<evidence type="ECO:0000313" key="6">
    <source>
        <dbReference type="Proteomes" id="UP000499080"/>
    </source>
</evidence>
<dbReference type="InterPro" id="IPR001806">
    <property type="entry name" value="Small_GTPase"/>
</dbReference>
<dbReference type="GO" id="GO:0003006">
    <property type="term" value="P:developmental process involved in reproduction"/>
    <property type="evidence" value="ECO:0007669"/>
    <property type="project" value="UniProtKB-ARBA"/>
</dbReference>
<dbReference type="GO" id="GO:0005525">
    <property type="term" value="F:GTP binding"/>
    <property type="evidence" value="ECO:0007669"/>
    <property type="project" value="UniProtKB-KW"/>
</dbReference>
<protein>
    <submittedName>
        <fullName evidence="5">Rho-related BTB domain-containing protein 1</fullName>
    </submittedName>
</protein>
<dbReference type="EMBL" id="BGPR01000073">
    <property type="protein sequence ID" value="GBL90704.1"/>
    <property type="molecule type" value="Genomic_DNA"/>
</dbReference>
<dbReference type="NCBIfam" id="TIGR00231">
    <property type="entry name" value="small_GTP"/>
    <property type="match status" value="1"/>
</dbReference>
<keyword evidence="3" id="KW-0342">GTP-binding</keyword>
<dbReference type="SMART" id="SM00174">
    <property type="entry name" value="RHO"/>
    <property type="match status" value="1"/>
</dbReference>
<evidence type="ECO:0000259" key="4">
    <source>
        <dbReference type="PROSITE" id="PS50097"/>
    </source>
</evidence>
<gene>
    <name evidence="5" type="primary">Rhobtb1</name>
    <name evidence="5" type="ORF">AVEN_219366_1</name>
</gene>
<dbReference type="PROSITE" id="PS50097">
    <property type="entry name" value="BTB"/>
    <property type="match status" value="2"/>
</dbReference>